<reference evidence="2" key="1">
    <citation type="submission" date="2016-11" db="UniProtKB">
        <authorList>
            <consortium name="WormBaseParasite"/>
        </authorList>
    </citation>
    <scope>IDENTIFICATION</scope>
</reference>
<protein>
    <submittedName>
        <fullName evidence="2">Uncharacterized protein</fullName>
    </submittedName>
</protein>
<dbReference type="Proteomes" id="UP000095287">
    <property type="component" value="Unplaced"/>
</dbReference>
<keyword evidence="1" id="KW-1185">Reference proteome</keyword>
<evidence type="ECO:0000313" key="1">
    <source>
        <dbReference type="Proteomes" id="UP000095287"/>
    </source>
</evidence>
<accession>A0A1I7YLM3</accession>
<proteinExistence type="predicted"/>
<dbReference type="AlphaFoldDB" id="A0A1I7YLM3"/>
<sequence length="196" mass="21179">MRLFLENDNFVDRTTDASSVRLSIQRPVLQSSTALPVSVPGRVLGEAIHESRPSFVPGATPSVSNLSWWSFPLSGGVCRLIKALGKAEESSISISDSGDRCQDLSELISPGTRLRTMVAELLACAHHKLDTIRATNFSKTVSSDLLTKDNLLILGGSSSIRGGRHALCSRSCTLPTSNTVPTMLRTVLRMENLFVP</sequence>
<evidence type="ECO:0000313" key="2">
    <source>
        <dbReference type="WBParaSite" id="L893_g17604.t1"/>
    </source>
</evidence>
<organism evidence="1 2">
    <name type="scientific">Steinernema glaseri</name>
    <dbReference type="NCBI Taxonomy" id="37863"/>
    <lineage>
        <taxon>Eukaryota</taxon>
        <taxon>Metazoa</taxon>
        <taxon>Ecdysozoa</taxon>
        <taxon>Nematoda</taxon>
        <taxon>Chromadorea</taxon>
        <taxon>Rhabditida</taxon>
        <taxon>Tylenchina</taxon>
        <taxon>Panagrolaimomorpha</taxon>
        <taxon>Strongyloidoidea</taxon>
        <taxon>Steinernematidae</taxon>
        <taxon>Steinernema</taxon>
    </lineage>
</organism>
<dbReference type="WBParaSite" id="L893_g17604.t1">
    <property type="protein sequence ID" value="L893_g17604.t1"/>
    <property type="gene ID" value="L893_g17604"/>
</dbReference>
<name>A0A1I7YLM3_9BILA</name>